<keyword evidence="1" id="KW-0472">Membrane</keyword>
<sequence length="70" mass="8207">MKDILVHACAYSVCIFAGYEDDFVKSNFKAMLNLLIYYFYELRTIIIITSTILALEPYRCAAVSLFRRRK</sequence>
<dbReference type="AlphaFoldDB" id="A0A8J2LYF7"/>
<dbReference type="Proteomes" id="UP000746747">
    <property type="component" value="Unassembled WGS sequence"/>
</dbReference>
<name>A0A8J2LYF7_9BILA</name>
<keyword evidence="1" id="KW-1133">Transmembrane helix</keyword>
<organism evidence="2 3">
    <name type="scientific">Cercopithifilaria johnstoni</name>
    <dbReference type="NCBI Taxonomy" id="2874296"/>
    <lineage>
        <taxon>Eukaryota</taxon>
        <taxon>Metazoa</taxon>
        <taxon>Ecdysozoa</taxon>
        <taxon>Nematoda</taxon>
        <taxon>Chromadorea</taxon>
        <taxon>Rhabditida</taxon>
        <taxon>Spirurina</taxon>
        <taxon>Spiruromorpha</taxon>
        <taxon>Filarioidea</taxon>
        <taxon>Onchocercidae</taxon>
        <taxon>Cercopithifilaria</taxon>
    </lineage>
</organism>
<evidence type="ECO:0000313" key="3">
    <source>
        <dbReference type="Proteomes" id="UP000746747"/>
    </source>
</evidence>
<proteinExistence type="predicted"/>
<reference evidence="2" key="1">
    <citation type="submission" date="2021-09" db="EMBL/GenBank/DDBJ databases">
        <authorList>
            <consortium name="Pathogen Informatics"/>
        </authorList>
    </citation>
    <scope>NUCLEOTIDE SEQUENCE</scope>
</reference>
<comment type="caution">
    <text evidence="2">The sequence shown here is derived from an EMBL/GenBank/DDBJ whole genome shotgun (WGS) entry which is preliminary data.</text>
</comment>
<evidence type="ECO:0000256" key="1">
    <source>
        <dbReference type="SAM" id="Phobius"/>
    </source>
</evidence>
<feature type="non-terminal residue" evidence="2">
    <location>
        <position position="1"/>
    </location>
</feature>
<dbReference type="EMBL" id="CAKAEH010000551">
    <property type="protein sequence ID" value="CAG9531292.1"/>
    <property type="molecule type" value="Genomic_DNA"/>
</dbReference>
<keyword evidence="3" id="KW-1185">Reference proteome</keyword>
<keyword evidence="1" id="KW-0812">Transmembrane</keyword>
<accession>A0A8J2LYF7</accession>
<dbReference type="OrthoDB" id="5856413at2759"/>
<evidence type="ECO:0000313" key="2">
    <source>
        <dbReference type="EMBL" id="CAG9531292.1"/>
    </source>
</evidence>
<gene>
    <name evidence="2" type="ORF">CJOHNSTONI_LOCUS1704</name>
</gene>
<protein>
    <submittedName>
        <fullName evidence="2">Uncharacterized protein</fullName>
    </submittedName>
</protein>
<feature type="transmembrane region" description="Helical" evidence="1">
    <location>
        <begin position="35"/>
        <end position="55"/>
    </location>
</feature>